<dbReference type="EMBL" id="JACSZT010000003">
    <property type="protein sequence ID" value="MBC6498354.1"/>
    <property type="molecule type" value="Genomic_DNA"/>
</dbReference>
<evidence type="ECO:0000313" key="2">
    <source>
        <dbReference type="Proteomes" id="UP000650485"/>
    </source>
</evidence>
<evidence type="ECO:0000313" key="1">
    <source>
        <dbReference type="EMBL" id="MBC6498354.1"/>
    </source>
</evidence>
<sequence>MPVKVDDWMTSLLRELITVIRLVVADKRMLANQKYDTVREMVHTFQPKENWPYYDQVMGESFDELSYDDLREQYKKLLRSVRLQISMSRDYQGAIRHEATQVIGLLLFELIMMQAEHGAGQLMDELVEIF</sequence>
<gene>
    <name evidence="1" type="ORF">H7R52_04000</name>
</gene>
<organism evidence="1 2">
    <name type="scientific">Weissella confusa</name>
    <name type="common">Lactobacillus confusus</name>
    <dbReference type="NCBI Taxonomy" id="1583"/>
    <lineage>
        <taxon>Bacteria</taxon>
        <taxon>Bacillati</taxon>
        <taxon>Bacillota</taxon>
        <taxon>Bacilli</taxon>
        <taxon>Lactobacillales</taxon>
        <taxon>Lactobacillaceae</taxon>
        <taxon>Weissella</taxon>
    </lineage>
</organism>
<comment type="caution">
    <text evidence="1">The sequence shown here is derived from an EMBL/GenBank/DDBJ whole genome shotgun (WGS) entry which is preliminary data.</text>
</comment>
<accession>A0A923NF71</accession>
<dbReference type="Proteomes" id="UP000650485">
    <property type="component" value="Unassembled WGS sequence"/>
</dbReference>
<proteinExistence type="predicted"/>
<reference evidence="1" key="1">
    <citation type="submission" date="2020-08" db="EMBL/GenBank/DDBJ databases">
        <title>Complete genome sequence of Weissella confusa strain FS54 provides insights into metabolic potential.</title>
        <authorList>
            <person name="Fhoula I."/>
            <person name="Najjari A."/>
            <person name="Lekired A."/>
            <person name="Bessrour-Aouam N."/>
            <person name="Jaballah S."/>
            <person name="Klibi N."/>
            <person name="Ouzari H.-I."/>
        </authorList>
    </citation>
    <scope>NUCLEOTIDE SEQUENCE</scope>
    <source>
        <strain evidence="1">FS54</strain>
    </source>
</reference>
<name>A0A923NF71_WEICO</name>
<dbReference type="AlphaFoldDB" id="A0A923NF71"/>
<protein>
    <submittedName>
        <fullName evidence="1">Uncharacterized protein</fullName>
    </submittedName>
</protein>